<dbReference type="GO" id="GO:0003677">
    <property type="term" value="F:DNA binding"/>
    <property type="evidence" value="ECO:0007669"/>
    <property type="project" value="InterPro"/>
</dbReference>
<dbReference type="InterPro" id="IPR017819">
    <property type="entry name" value="Plasmid_partition_RepB"/>
</dbReference>
<dbReference type="NCBIfam" id="TIGR03454">
    <property type="entry name" value="partition_RepB"/>
    <property type="match status" value="1"/>
</dbReference>
<dbReference type="NCBIfam" id="TIGR00180">
    <property type="entry name" value="parB_part"/>
    <property type="match status" value="1"/>
</dbReference>
<dbReference type="RefSeq" id="WP_128232773.1">
    <property type="nucleotide sequence ID" value="NZ_SAUY01000015.1"/>
</dbReference>
<name>A0A443KCM7_9RHOB</name>
<dbReference type="InterPro" id="IPR011111">
    <property type="entry name" value="Plasmid_RepB"/>
</dbReference>
<dbReference type="EMBL" id="SAUY01000015">
    <property type="protein sequence ID" value="RWR30567.1"/>
    <property type="molecule type" value="Genomic_DNA"/>
</dbReference>
<dbReference type="SMART" id="SM00470">
    <property type="entry name" value="ParB"/>
    <property type="match status" value="1"/>
</dbReference>
<proteinExistence type="inferred from homology"/>
<dbReference type="SUPFAM" id="SSF109709">
    <property type="entry name" value="KorB DNA-binding domain-like"/>
    <property type="match status" value="1"/>
</dbReference>
<evidence type="ECO:0000313" key="5">
    <source>
        <dbReference type="Proteomes" id="UP000284451"/>
    </source>
</evidence>
<organism evidence="4 5">
    <name type="scientific">Paenirhodobacter populi</name>
    <dbReference type="NCBI Taxonomy" id="2306993"/>
    <lineage>
        <taxon>Bacteria</taxon>
        <taxon>Pseudomonadati</taxon>
        <taxon>Pseudomonadota</taxon>
        <taxon>Alphaproteobacteria</taxon>
        <taxon>Rhodobacterales</taxon>
        <taxon>Rhodobacter group</taxon>
        <taxon>Paenirhodobacter</taxon>
    </lineage>
</organism>
<dbReference type="PANTHER" id="PTHR33375:SF1">
    <property type="entry name" value="CHROMOSOME-PARTITIONING PROTEIN PARB-RELATED"/>
    <property type="match status" value="1"/>
</dbReference>
<dbReference type="AlphaFoldDB" id="A0A443KCM7"/>
<dbReference type="GO" id="GO:0007059">
    <property type="term" value="P:chromosome segregation"/>
    <property type="evidence" value="ECO:0007669"/>
    <property type="project" value="TreeGrafter"/>
</dbReference>
<dbReference type="SUPFAM" id="SSF110849">
    <property type="entry name" value="ParB/Sulfiredoxin"/>
    <property type="match status" value="1"/>
</dbReference>
<evidence type="ECO:0000259" key="3">
    <source>
        <dbReference type="SMART" id="SM00470"/>
    </source>
</evidence>
<sequence>MARKNIFIPPLEGNLPTEKTPATSPALRSYTKSVAEAQSHGVQSLDVESIENDGPADRLTVEGQELASLIESIKENGQLVPVLVRTVPNSLNRYRVVYGRRRIAAIRAIGGGMRVNAIVKTLNDRESVIYQGLENNERLDPSFIEIALFASSLLEEGHDRATIKAALSVSSATLSRMESVTKVLPIEIIEMIGRAPAFGRRTWLALAEIIANIGVVESVSRCREILNSPNAPVDSDKRLSAVISGLRKDKSVAVKASSRPLPSQPGFPRMSLSRNTKSVSIEVKISDDAMFAEWFASNADALASLIHDKWQRNRNEHE</sequence>
<dbReference type="Gene3D" id="3.90.1530.30">
    <property type="match status" value="1"/>
</dbReference>
<reference evidence="4 5" key="2">
    <citation type="submission" date="2019-01" db="EMBL/GenBank/DDBJ databases">
        <authorList>
            <person name="Li Y."/>
        </authorList>
    </citation>
    <scope>NUCLEOTIDE SEQUENCE [LARGE SCALE GENOMIC DNA]</scope>
    <source>
        <strain evidence="4 5">07D10-4-3</strain>
    </source>
</reference>
<dbReference type="CDD" id="cd16405">
    <property type="entry name" value="RepB_like_N"/>
    <property type="match status" value="1"/>
</dbReference>
<accession>A0A443KCM7</accession>
<evidence type="ECO:0000256" key="2">
    <source>
        <dbReference type="SAM" id="MobiDB-lite"/>
    </source>
</evidence>
<comment type="similarity">
    <text evidence="1">Belongs to the ParB family.</text>
</comment>
<dbReference type="Proteomes" id="UP000284451">
    <property type="component" value="Unassembled WGS sequence"/>
</dbReference>
<dbReference type="InterPro" id="IPR050336">
    <property type="entry name" value="Chromosome_partition/occlusion"/>
</dbReference>
<protein>
    <submittedName>
        <fullName evidence="4">Plasmid partitioning protein RepB</fullName>
    </submittedName>
</protein>
<dbReference type="Pfam" id="PF02195">
    <property type="entry name" value="ParB_N"/>
    <property type="match status" value="1"/>
</dbReference>
<dbReference type="GO" id="GO:0005694">
    <property type="term" value="C:chromosome"/>
    <property type="evidence" value="ECO:0007669"/>
    <property type="project" value="TreeGrafter"/>
</dbReference>
<reference evidence="4 5" key="1">
    <citation type="submission" date="2019-01" db="EMBL/GenBank/DDBJ databases">
        <title>Sinorhodobacter populi sp. nov. isolated from the symptomatic bark tissue of Populus euramericana canker.</title>
        <authorList>
            <person name="Xu G."/>
        </authorList>
    </citation>
    <scope>NUCLEOTIDE SEQUENCE [LARGE SCALE GENOMIC DNA]</scope>
    <source>
        <strain evidence="4 5">07D10-4-3</strain>
    </source>
</reference>
<dbReference type="InterPro" id="IPR036086">
    <property type="entry name" value="ParB/Sulfiredoxin_sf"/>
</dbReference>
<dbReference type="InterPro" id="IPR004437">
    <property type="entry name" value="ParB/RepB/Spo0J"/>
</dbReference>
<dbReference type="InterPro" id="IPR003115">
    <property type="entry name" value="ParB_N"/>
</dbReference>
<dbReference type="Pfam" id="PF07506">
    <property type="entry name" value="RepB"/>
    <property type="match status" value="1"/>
</dbReference>
<dbReference type="Gene3D" id="1.10.10.2830">
    <property type="match status" value="1"/>
</dbReference>
<evidence type="ECO:0000256" key="1">
    <source>
        <dbReference type="ARBA" id="ARBA00006295"/>
    </source>
</evidence>
<evidence type="ECO:0000313" key="4">
    <source>
        <dbReference type="EMBL" id="RWR30567.1"/>
    </source>
</evidence>
<feature type="region of interest" description="Disordered" evidence="2">
    <location>
        <begin position="1"/>
        <end position="24"/>
    </location>
</feature>
<comment type="caution">
    <text evidence="4">The sequence shown here is derived from an EMBL/GenBank/DDBJ whole genome shotgun (WGS) entry which is preliminary data.</text>
</comment>
<dbReference type="InterPro" id="IPR037972">
    <property type="entry name" value="RepB_N"/>
</dbReference>
<gene>
    <name evidence="4" type="primary">repB</name>
    <name evidence="4" type="ORF">D2T29_12920</name>
</gene>
<feature type="domain" description="ParB-like N-terminal" evidence="3">
    <location>
        <begin position="43"/>
        <end position="136"/>
    </location>
</feature>
<dbReference type="PANTHER" id="PTHR33375">
    <property type="entry name" value="CHROMOSOME-PARTITIONING PROTEIN PARB-RELATED"/>
    <property type="match status" value="1"/>
</dbReference>